<keyword evidence="9" id="KW-0472">Membrane</keyword>
<dbReference type="PANTHER" id="PTHR38107">
    <property type="match status" value="1"/>
</dbReference>
<comment type="similarity">
    <text evidence="7">Belongs to the glycosyl hydrolase 24 family.</text>
</comment>
<dbReference type="PANTHER" id="PTHR38107:SF3">
    <property type="entry name" value="LYSOZYME RRRD-RELATED"/>
    <property type="match status" value="1"/>
</dbReference>
<dbReference type="EMBL" id="JAUKTR010000006">
    <property type="protein sequence ID" value="MDO1560300.1"/>
    <property type="molecule type" value="Genomic_DNA"/>
</dbReference>
<keyword evidence="3 7" id="KW-0081">Bacteriolytic enzyme</keyword>
<evidence type="ECO:0000256" key="4">
    <source>
        <dbReference type="ARBA" id="ARBA00022801"/>
    </source>
</evidence>
<evidence type="ECO:0000313" key="11">
    <source>
        <dbReference type="Proteomes" id="UP001169063"/>
    </source>
</evidence>
<keyword evidence="9" id="KW-1133">Transmembrane helix</keyword>
<dbReference type="Proteomes" id="UP001169063">
    <property type="component" value="Unassembled WGS sequence"/>
</dbReference>
<feature type="region of interest" description="Disordered" evidence="8">
    <location>
        <begin position="280"/>
        <end position="304"/>
    </location>
</feature>
<feature type="compositionally biased region" description="Basic and acidic residues" evidence="8">
    <location>
        <begin position="201"/>
        <end position="213"/>
    </location>
</feature>
<sequence>MGFKLSRTGLELLKGFEGFRPQAARLADGRWTVGYGHIASAREGAVVTEADAEALLLWDLIPVVARINDLARDFANQPRFDALTCFAFNIGLEAFGGSETLRLAAEGRHAEAAMAMEAWRQVLVDGRPVVLDALVRRRAAERALYLSDPGAALSPSALLAPIEDARAREGLPLNIPAGAVIPMGAEAVAVVQTPVFPQPDATHKSDPEPKPEPEPEPEPELAPEPELEPQAAPAPTVIPASAPVQRAYLSQTFIGAAPLVGFRPPPAANFQPEVEAPRAPEPFVLTPDNDEGPEPEQPEIEPEPVLAPPQPAAYDEHPVLFEAETNPVDLGPLVTTTEEEPLADEGEPGRRGFSLGDTAAFIAMGGVGLASWSAAIAGFNLDRPASTGLVDETTAISGVLALIGSVCVGLSAYNLFKRVAGEE</sequence>
<keyword evidence="6 7" id="KW-0326">Glycosidase</keyword>
<evidence type="ECO:0000256" key="8">
    <source>
        <dbReference type="SAM" id="MobiDB-lite"/>
    </source>
</evidence>
<protein>
    <recommendedName>
        <fullName evidence="7">Lysozyme</fullName>
        <ecNumber evidence="7">3.2.1.17</ecNumber>
    </recommendedName>
</protein>
<feature type="region of interest" description="Disordered" evidence="8">
    <location>
        <begin position="197"/>
        <end position="232"/>
    </location>
</feature>
<proteinExistence type="inferred from homology"/>
<keyword evidence="11" id="KW-1185">Reference proteome</keyword>
<dbReference type="CDD" id="cd00737">
    <property type="entry name" value="lyz_endolysin_autolysin"/>
    <property type="match status" value="1"/>
</dbReference>
<dbReference type="Pfam" id="PF00959">
    <property type="entry name" value="Phage_lysozyme"/>
    <property type="match status" value="1"/>
</dbReference>
<gene>
    <name evidence="10" type="ORF">Q0812_12760</name>
</gene>
<evidence type="ECO:0000256" key="1">
    <source>
        <dbReference type="ARBA" id="ARBA00000632"/>
    </source>
</evidence>
<evidence type="ECO:0000256" key="7">
    <source>
        <dbReference type="RuleBase" id="RU003788"/>
    </source>
</evidence>
<evidence type="ECO:0000256" key="5">
    <source>
        <dbReference type="ARBA" id="ARBA00023200"/>
    </source>
</evidence>
<dbReference type="HAMAP" id="MF_04110">
    <property type="entry name" value="ENDOLYSIN_T4"/>
    <property type="match status" value="1"/>
</dbReference>
<comment type="catalytic activity">
    <reaction evidence="1 7">
        <text>Hydrolysis of (1-&gt;4)-beta-linkages between N-acetylmuramic acid and N-acetyl-D-glucosamine residues in a peptidoglycan and between N-acetyl-D-glucosamine residues in chitodextrins.</text>
        <dbReference type="EC" id="3.2.1.17"/>
    </reaction>
</comment>
<feature type="compositionally biased region" description="Acidic residues" evidence="8">
    <location>
        <begin position="288"/>
        <end position="302"/>
    </location>
</feature>
<dbReference type="SUPFAM" id="SSF53955">
    <property type="entry name" value="Lysozyme-like"/>
    <property type="match status" value="1"/>
</dbReference>
<dbReference type="RefSeq" id="WP_302110732.1">
    <property type="nucleotide sequence ID" value="NZ_JAUKTR010000006.1"/>
</dbReference>
<feature type="compositionally biased region" description="Acidic residues" evidence="8">
    <location>
        <begin position="214"/>
        <end position="227"/>
    </location>
</feature>
<feature type="transmembrane region" description="Helical" evidence="9">
    <location>
        <begin position="393"/>
        <end position="416"/>
    </location>
</feature>
<evidence type="ECO:0000256" key="9">
    <source>
        <dbReference type="SAM" id="Phobius"/>
    </source>
</evidence>
<dbReference type="InterPro" id="IPR033907">
    <property type="entry name" value="Endolysin_autolysin"/>
</dbReference>
<evidence type="ECO:0000256" key="2">
    <source>
        <dbReference type="ARBA" id="ARBA00022529"/>
    </source>
</evidence>
<dbReference type="InterPro" id="IPR023346">
    <property type="entry name" value="Lysozyme-like_dom_sf"/>
</dbReference>
<comment type="caution">
    <text evidence="10">The sequence shown here is derived from an EMBL/GenBank/DDBJ whole genome shotgun (WGS) entry which is preliminary data.</text>
</comment>
<name>A0ABT8SQ03_9CAUL</name>
<keyword evidence="9" id="KW-0812">Transmembrane</keyword>
<organism evidence="10 11">
    <name type="scientific">Peiella sedimenti</name>
    <dbReference type="NCBI Taxonomy" id="3061083"/>
    <lineage>
        <taxon>Bacteria</taxon>
        <taxon>Pseudomonadati</taxon>
        <taxon>Pseudomonadota</taxon>
        <taxon>Alphaproteobacteria</taxon>
        <taxon>Caulobacterales</taxon>
        <taxon>Caulobacteraceae</taxon>
        <taxon>Peiella</taxon>
    </lineage>
</organism>
<evidence type="ECO:0000256" key="6">
    <source>
        <dbReference type="ARBA" id="ARBA00023295"/>
    </source>
</evidence>
<feature type="transmembrane region" description="Helical" evidence="9">
    <location>
        <begin position="359"/>
        <end position="381"/>
    </location>
</feature>
<reference evidence="10" key="1">
    <citation type="submission" date="2023-07" db="EMBL/GenBank/DDBJ databases">
        <title>Brevundimonas soil sp. nov., isolated from the soil of chemical plant.</title>
        <authorList>
            <person name="Wu N."/>
        </authorList>
    </citation>
    <scope>NUCLEOTIDE SEQUENCE</scope>
    <source>
        <strain evidence="10">XZ-24</strain>
    </source>
</reference>
<dbReference type="EC" id="3.2.1.17" evidence="7"/>
<keyword evidence="5" id="KW-1035">Host cytoplasm</keyword>
<evidence type="ECO:0000256" key="3">
    <source>
        <dbReference type="ARBA" id="ARBA00022638"/>
    </source>
</evidence>
<dbReference type="InterPro" id="IPR023347">
    <property type="entry name" value="Lysozyme_dom_sf"/>
</dbReference>
<evidence type="ECO:0000313" key="10">
    <source>
        <dbReference type="EMBL" id="MDO1560300.1"/>
    </source>
</evidence>
<keyword evidence="2 7" id="KW-0929">Antimicrobial</keyword>
<dbReference type="Gene3D" id="1.10.530.40">
    <property type="match status" value="1"/>
</dbReference>
<dbReference type="InterPro" id="IPR002196">
    <property type="entry name" value="Glyco_hydro_24"/>
</dbReference>
<dbReference type="InterPro" id="IPR051018">
    <property type="entry name" value="Bacteriophage_GH24"/>
</dbReference>
<dbReference type="InterPro" id="IPR034690">
    <property type="entry name" value="Endolysin_T4_type"/>
</dbReference>
<keyword evidence="4 7" id="KW-0378">Hydrolase</keyword>
<accession>A0ABT8SQ03</accession>